<dbReference type="Pfam" id="PF01048">
    <property type="entry name" value="PNP_UDP_1"/>
    <property type="match status" value="1"/>
</dbReference>
<dbReference type="Proteomes" id="UP000644140">
    <property type="component" value="Chromosome"/>
</dbReference>
<protein>
    <submittedName>
        <fullName evidence="2">5'-methylthioadenosine/S-adenosylhomocysteine nucleosidase</fullName>
    </submittedName>
</protein>
<dbReference type="InterPro" id="IPR000845">
    <property type="entry name" value="Nucleoside_phosphorylase_d"/>
</dbReference>
<dbReference type="GO" id="GO:0009116">
    <property type="term" value="P:nucleoside metabolic process"/>
    <property type="evidence" value="ECO:0007669"/>
    <property type="project" value="InterPro"/>
</dbReference>
<gene>
    <name evidence="2" type="ORF">I9054_018430</name>
</gene>
<dbReference type="SUPFAM" id="SSF53167">
    <property type="entry name" value="Purine and uridine phosphorylases"/>
    <property type="match status" value="1"/>
</dbReference>
<dbReference type="PANTHER" id="PTHR46832">
    <property type="entry name" value="5'-METHYLTHIOADENOSINE/S-ADENOSYLHOMOCYSTEINE NUCLEOSIDASE"/>
    <property type="match status" value="1"/>
</dbReference>
<name>A0A0A8TME4_ACIBZ</name>
<dbReference type="EMBL" id="CP092085">
    <property type="protein sequence ID" value="UUO00022.1"/>
    <property type="molecule type" value="Genomic_DNA"/>
</dbReference>
<dbReference type="eggNOG" id="COG0775">
    <property type="taxonomic scope" value="Bacteria"/>
</dbReference>
<dbReference type="RefSeq" id="WP_042086114.1">
    <property type="nucleotide sequence ID" value="NZ_BKNL01000047.1"/>
</dbReference>
<dbReference type="AlphaFoldDB" id="A0A0A8TME4"/>
<evidence type="ECO:0000259" key="1">
    <source>
        <dbReference type="Pfam" id="PF01048"/>
    </source>
</evidence>
<sequence length="291" mass="31529">MQFKKIIHAIGMCGSLLLAACNNDSHNISQNSDTQKALQPIVIQGALPVESEQMAAKLTNATVETVGGWKFWKGTYQGYPVIISKTRMGMSNAAAATAIAIERYKPIAIINQGTSGGHDPELKVYDIVLGRYTTNIGAFRTPKKALGEGSNALEWNEAFDVLPDDESDPEPIAIRKFEADAELLTAAHRAQNNYTQGNVVEGTIGSADVWNNELDRIAFFHKNYATSVEEMEAASVAQIASQFKVPFLGIRVLSNNITNGGAYDAGTGEACQHYVLDVVVEYMKAKQAALK</sequence>
<feature type="domain" description="Nucleoside phosphorylase" evidence="1">
    <location>
        <begin position="40"/>
        <end position="260"/>
    </location>
</feature>
<dbReference type="PANTHER" id="PTHR46832:SF1">
    <property type="entry name" value="5'-METHYLTHIOADENOSINE_S-ADENOSYLHOMOCYSTEINE NUCLEOSIDASE"/>
    <property type="match status" value="1"/>
</dbReference>
<dbReference type="PROSITE" id="PS51257">
    <property type="entry name" value="PROKAR_LIPOPROTEIN"/>
    <property type="match status" value="1"/>
</dbReference>
<organism evidence="2 3">
    <name type="scientific">Acinetobacter bereziniae</name>
    <name type="common">Acinetobacter genomosp. 10</name>
    <dbReference type="NCBI Taxonomy" id="106648"/>
    <lineage>
        <taxon>Bacteria</taxon>
        <taxon>Pseudomonadati</taxon>
        <taxon>Pseudomonadota</taxon>
        <taxon>Gammaproteobacteria</taxon>
        <taxon>Moraxellales</taxon>
        <taxon>Moraxellaceae</taxon>
        <taxon>Acinetobacter</taxon>
    </lineage>
</organism>
<dbReference type="GO" id="GO:0019284">
    <property type="term" value="P:L-methionine salvage from S-adenosylmethionine"/>
    <property type="evidence" value="ECO:0007669"/>
    <property type="project" value="TreeGrafter"/>
</dbReference>
<dbReference type="InterPro" id="IPR035994">
    <property type="entry name" value="Nucleoside_phosphorylase_sf"/>
</dbReference>
<evidence type="ECO:0000313" key="2">
    <source>
        <dbReference type="EMBL" id="UUO00022.1"/>
    </source>
</evidence>
<dbReference type="CDD" id="cd09008">
    <property type="entry name" value="MTAN"/>
    <property type="match status" value="1"/>
</dbReference>
<dbReference type="Gene3D" id="3.40.50.1580">
    <property type="entry name" value="Nucleoside phosphorylase domain"/>
    <property type="match status" value="1"/>
</dbReference>
<dbReference type="GO" id="GO:0008930">
    <property type="term" value="F:methylthioadenosine nucleosidase activity"/>
    <property type="evidence" value="ECO:0007669"/>
    <property type="project" value="TreeGrafter"/>
</dbReference>
<dbReference type="STRING" id="106648.GCA_000753985_01918"/>
<accession>A0A0A8TME4</accession>
<reference evidence="2" key="1">
    <citation type="submission" date="2022-02" db="EMBL/GenBank/DDBJ databases">
        <title>Characterization of Tn125 harboring carbapenem-resistant Acinetobacter bereziniae clinical isolates.</title>
        <authorList>
            <person name="Wong N.-K."/>
            <person name="Pan Q."/>
        </authorList>
    </citation>
    <scope>NUCLEOTIDE SEQUENCE</scope>
    <source>
        <strain evidence="2">GD03393</strain>
    </source>
</reference>
<evidence type="ECO:0000313" key="3">
    <source>
        <dbReference type="Proteomes" id="UP000644140"/>
    </source>
</evidence>
<proteinExistence type="predicted"/>
<dbReference type="GO" id="GO:0008782">
    <property type="term" value="F:adenosylhomocysteine nucleosidase activity"/>
    <property type="evidence" value="ECO:0007669"/>
    <property type="project" value="TreeGrafter"/>
</dbReference>
<dbReference type="GO" id="GO:0005829">
    <property type="term" value="C:cytosol"/>
    <property type="evidence" value="ECO:0007669"/>
    <property type="project" value="TreeGrafter"/>
</dbReference>